<evidence type="ECO:0000256" key="12">
    <source>
        <dbReference type="ARBA" id="ARBA00023012"/>
    </source>
</evidence>
<dbReference type="PROSITE" id="PS50113">
    <property type="entry name" value="PAC"/>
    <property type="match status" value="2"/>
</dbReference>
<keyword evidence="12" id="KW-0902">Two-component regulatory system</keyword>
<feature type="coiled-coil region" evidence="17">
    <location>
        <begin position="157"/>
        <end position="194"/>
    </location>
</feature>
<evidence type="ECO:0000256" key="13">
    <source>
        <dbReference type="ARBA" id="ARBA00023136"/>
    </source>
</evidence>
<evidence type="ECO:0000256" key="16">
    <source>
        <dbReference type="PROSITE-ProRule" id="PRU00169"/>
    </source>
</evidence>
<evidence type="ECO:0000256" key="3">
    <source>
        <dbReference type="ARBA" id="ARBA00012438"/>
    </source>
</evidence>
<feature type="domain" description="Histidine kinase" evidence="18">
    <location>
        <begin position="454"/>
        <end position="675"/>
    </location>
</feature>
<dbReference type="PROSITE" id="PS50112">
    <property type="entry name" value="PAS"/>
    <property type="match status" value="2"/>
</dbReference>
<keyword evidence="4" id="KW-1003">Cell membrane</keyword>
<dbReference type="SUPFAM" id="SSF55785">
    <property type="entry name" value="PYP-like sensor domain (PAS domain)"/>
    <property type="match status" value="2"/>
</dbReference>
<feature type="domain" description="PAS" evidence="20">
    <location>
        <begin position="310"/>
        <end position="381"/>
    </location>
</feature>
<dbReference type="PRINTS" id="PR00344">
    <property type="entry name" value="BCTRLSENSOR"/>
</dbReference>
<dbReference type="GO" id="GO:0005524">
    <property type="term" value="F:ATP binding"/>
    <property type="evidence" value="ECO:0007669"/>
    <property type="project" value="UniProtKB-KW"/>
</dbReference>
<keyword evidence="13" id="KW-0472">Membrane</keyword>
<dbReference type="SUPFAM" id="SSF47384">
    <property type="entry name" value="Homodimeric domain of signal transducing histidine kinase"/>
    <property type="match status" value="1"/>
</dbReference>
<keyword evidence="7" id="KW-0812">Transmembrane</keyword>
<evidence type="ECO:0000256" key="7">
    <source>
        <dbReference type="ARBA" id="ARBA00022692"/>
    </source>
</evidence>
<dbReference type="EC" id="2.7.13.3" evidence="3"/>
<evidence type="ECO:0000256" key="4">
    <source>
        <dbReference type="ARBA" id="ARBA00022475"/>
    </source>
</evidence>
<dbReference type="InterPro" id="IPR036097">
    <property type="entry name" value="HisK_dim/P_sf"/>
</dbReference>
<evidence type="ECO:0000256" key="5">
    <source>
        <dbReference type="ARBA" id="ARBA00022553"/>
    </source>
</evidence>
<keyword evidence="11" id="KW-1133">Transmembrane helix</keyword>
<dbReference type="InterPro" id="IPR035965">
    <property type="entry name" value="PAS-like_dom_sf"/>
</dbReference>
<evidence type="ECO:0000259" key="21">
    <source>
        <dbReference type="PROSITE" id="PS50113"/>
    </source>
</evidence>
<dbReference type="InterPro" id="IPR003594">
    <property type="entry name" value="HATPase_dom"/>
</dbReference>
<dbReference type="InterPro" id="IPR005467">
    <property type="entry name" value="His_kinase_dom"/>
</dbReference>
<organism evidence="22 23">
    <name type="scientific">Pseudochryseolinea flava</name>
    <dbReference type="NCBI Taxonomy" id="2059302"/>
    <lineage>
        <taxon>Bacteria</taxon>
        <taxon>Pseudomonadati</taxon>
        <taxon>Bacteroidota</taxon>
        <taxon>Cytophagia</taxon>
        <taxon>Cytophagales</taxon>
        <taxon>Fulvivirgaceae</taxon>
        <taxon>Pseudochryseolinea</taxon>
    </lineage>
</organism>
<evidence type="ECO:0000256" key="11">
    <source>
        <dbReference type="ARBA" id="ARBA00022989"/>
    </source>
</evidence>
<evidence type="ECO:0000259" key="19">
    <source>
        <dbReference type="PROSITE" id="PS50110"/>
    </source>
</evidence>
<dbReference type="Proteomes" id="UP000251889">
    <property type="component" value="Unassembled WGS sequence"/>
</dbReference>
<dbReference type="Pfam" id="PF00512">
    <property type="entry name" value="HisKA"/>
    <property type="match status" value="1"/>
</dbReference>
<evidence type="ECO:0000256" key="2">
    <source>
        <dbReference type="ARBA" id="ARBA00004651"/>
    </source>
</evidence>
<dbReference type="InterPro" id="IPR011006">
    <property type="entry name" value="CheY-like_superfamily"/>
</dbReference>
<sequence length="939" mass="105859">MKTAPIPHNEAARLQALRHLQIMDSEAEQDFDEMVKLASIICETPISLISLIDENRQWFKAKIGLDTRETHRDLAFCAHALDSDDILEVNDATKDDRFFDNPLVTGDPEIRFYAGAPLTTSTGLKLGTICVIDRKAKQLNAAQQFGLKVLSKQLVKMMEFRLKMIELKNLNQALEEKEAKLTASEKLHRLLTENQQDIVAVFDLDNKFQYVSPSIKTVLGYDPSELIGTVGRDIVHPDDFAGLEDPRQIAKNGIKRTHPQFRLRAKTGDYVWIEARSNPIANENGEIIGIQTVNRDISERIAAEEILMEAQSRYRLVSENSRDFIALHTPEGLYSYVSPSVKDLLGYEERELLGTSGFELIHPDDMQTIVEHAKEDALKGKIVANAQFRMRRKDGNYIWVESYTKPILDDAGNVTAVQTSARDITVRKKSELQLIDAKEKAEEATKAKSTFLSMMSHEIRTPLNAIIGLTNLLLEEDPSETQVESLRLLRFSGENLLTIINDILDFSKIEANKLTLEYVDVNLKDLLTNITQMLSQRAAEKNIQIHFDFDKKIPPHLKADKVRLGQVILNLLSNAVKFTEKGAVDFSVRQITSSKGNHTLDFRVKDTGIGIPREKLDIIFESFSQANLDTTRKFGGTGLGLSITKKLLDLMGTTIRVDSELGYGTTFAFTLTMEVGEGERQATQKSASDIHDKFKQEVVRVLIVDDNRVNQVVAGNWLKKWGIEIDIADDGFQALEKIKDKSFHLVLMDLQMPGIDGFETSRRLRQINHDSYFKEIPIIALSASAMSEIKGQVTESGMNDFISKPFQPDELQEIIGKYAFKKIENNNLAPKTSKLDLYTSGDLDFKRQLSLLIMKNIIELNESLATFLKEHDGKIFLNAVHKAKTAIKMLDDDEYIAMIDKISKSIEANQQPSSPDVELFDKLSRKTIEGLKEISIAVI</sequence>
<name>A0A364XVK0_9BACT</name>
<dbReference type="InterPro" id="IPR001789">
    <property type="entry name" value="Sig_transdc_resp-reg_receiver"/>
</dbReference>
<keyword evidence="9" id="KW-0418">Kinase</keyword>
<dbReference type="Pfam" id="PF02518">
    <property type="entry name" value="HATPase_c"/>
    <property type="match status" value="1"/>
</dbReference>
<proteinExistence type="predicted"/>
<dbReference type="PANTHER" id="PTHR45339:SF1">
    <property type="entry name" value="HYBRID SIGNAL TRANSDUCTION HISTIDINE KINASE J"/>
    <property type="match status" value="1"/>
</dbReference>
<comment type="catalytic activity">
    <reaction evidence="1">
        <text>ATP + protein L-histidine = ADP + protein N-phospho-L-histidine.</text>
        <dbReference type="EC" id="2.7.13.3"/>
    </reaction>
</comment>
<dbReference type="PROSITE" id="PS50109">
    <property type="entry name" value="HIS_KIN"/>
    <property type="match status" value="1"/>
</dbReference>
<evidence type="ECO:0000313" key="22">
    <source>
        <dbReference type="EMBL" id="RAV98199.1"/>
    </source>
</evidence>
<dbReference type="SMART" id="SM00387">
    <property type="entry name" value="HATPase_c"/>
    <property type="match status" value="1"/>
</dbReference>
<keyword evidence="5 16" id="KW-0597">Phosphoprotein</keyword>
<dbReference type="SUPFAM" id="SSF52172">
    <property type="entry name" value="CheY-like"/>
    <property type="match status" value="1"/>
</dbReference>
<dbReference type="InterPro" id="IPR036641">
    <property type="entry name" value="HPT_dom_sf"/>
</dbReference>
<dbReference type="Gene3D" id="3.30.565.10">
    <property type="entry name" value="Histidine kinase-like ATPase, C-terminal domain"/>
    <property type="match status" value="1"/>
</dbReference>
<dbReference type="Gene3D" id="3.30.450.20">
    <property type="entry name" value="PAS domain"/>
    <property type="match status" value="2"/>
</dbReference>
<dbReference type="InterPro" id="IPR013655">
    <property type="entry name" value="PAS_fold_3"/>
</dbReference>
<comment type="subcellular location">
    <subcellularLocation>
        <location evidence="2">Cell membrane</location>
        <topology evidence="2">Multi-pass membrane protein</topology>
    </subcellularLocation>
</comment>
<evidence type="ECO:0000256" key="15">
    <source>
        <dbReference type="ARBA" id="ARBA00068150"/>
    </source>
</evidence>
<gene>
    <name evidence="22" type="ORF">DQQ10_24655</name>
</gene>
<accession>A0A364XVK0</accession>
<evidence type="ECO:0000259" key="20">
    <source>
        <dbReference type="PROSITE" id="PS50112"/>
    </source>
</evidence>
<dbReference type="InterPro" id="IPR004358">
    <property type="entry name" value="Sig_transdc_His_kin-like_C"/>
</dbReference>
<dbReference type="GO" id="GO:0005886">
    <property type="term" value="C:plasma membrane"/>
    <property type="evidence" value="ECO:0007669"/>
    <property type="project" value="UniProtKB-SubCell"/>
</dbReference>
<comment type="caution">
    <text evidence="22">The sequence shown here is derived from an EMBL/GenBank/DDBJ whole genome shotgun (WGS) entry which is preliminary data.</text>
</comment>
<dbReference type="NCBIfam" id="TIGR00229">
    <property type="entry name" value="sensory_box"/>
    <property type="match status" value="2"/>
</dbReference>
<feature type="domain" description="PAC" evidence="21">
    <location>
        <begin position="257"/>
        <end position="309"/>
    </location>
</feature>
<comment type="subunit">
    <text evidence="14">At low DSF concentrations, interacts with RpfF.</text>
</comment>
<dbReference type="CDD" id="cd17546">
    <property type="entry name" value="REC_hyHK_CKI1_RcsC-like"/>
    <property type="match status" value="1"/>
</dbReference>
<feature type="domain" description="PAS" evidence="20">
    <location>
        <begin position="184"/>
        <end position="239"/>
    </location>
</feature>
<dbReference type="RefSeq" id="WP_112749611.1">
    <property type="nucleotide sequence ID" value="NZ_QMFY01000020.1"/>
</dbReference>
<evidence type="ECO:0000313" key="23">
    <source>
        <dbReference type="Proteomes" id="UP000251889"/>
    </source>
</evidence>
<dbReference type="CDD" id="cd00082">
    <property type="entry name" value="HisKA"/>
    <property type="match status" value="1"/>
</dbReference>
<dbReference type="GO" id="GO:0000155">
    <property type="term" value="F:phosphorelay sensor kinase activity"/>
    <property type="evidence" value="ECO:0007669"/>
    <property type="project" value="InterPro"/>
</dbReference>
<protein>
    <recommendedName>
        <fullName evidence="15">Sensory/regulatory protein RpfC</fullName>
        <ecNumber evidence="3">2.7.13.3</ecNumber>
    </recommendedName>
</protein>
<dbReference type="FunFam" id="3.30.565.10:FF:000010">
    <property type="entry name" value="Sensor histidine kinase RcsC"/>
    <property type="match status" value="1"/>
</dbReference>
<dbReference type="Gene3D" id="1.10.287.130">
    <property type="match status" value="1"/>
</dbReference>
<feature type="domain" description="PAC" evidence="21">
    <location>
        <begin position="384"/>
        <end position="436"/>
    </location>
</feature>
<dbReference type="EMBL" id="QMFY01000020">
    <property type="protein sequence ID" value="RAV98199.1"/>
    <property type="molecule type" value="Genomic_DNA"/>
</dbReference>
<dbReference type="Pfam" id="PF08447">
    <property type="entry name" value="PAS_3"/>
    <property type="match status" value="2"/>
</dbReference>
<dbReference type="SUPFAM" id="SSF55781">
    <property type="entry name" value="GAF domain-like"/>
    <property type="match status" value="1"/>
</dbReference>
<evidence type="ECO:0000259" key="18">
    <source>
        <dbReference type="PROSITE" id="PS50109"/>
    </source>
</evidence>
<dbReference type="InterPro" id="IPR001610">
    <property type="entry name" value="PAC"/>
</dbReference>
<dbReference type="SUPFAM" id="SSF47226">
    <property type="entry name" value="Histidine-containing phosphotransfer domain, HPT domain"/>
    <property type="match status" value="1"/>
</dbReference>
<dbReference type="SMART" id="SM00086">
    <property type="entry name" value="PAC"/>
    <property type="match status" value="2"/>
</dbReference>
<dbReference type="PROSITE" id="PS50110">
    <property type="entry name" value="RESPONSE_REGULATORY"/>
    <property type="match status" value="1"/>
</dbReference>
<dbReference type="CDD" id="cd00130">
    <property type="entry name" value="PAS"/>
    <property type="match status" value="2"/>
</dbReference>
<dbReference type="PANTHER" id="PTHR45339">
    <property type="entry name" value="HYBRID SIGNAL TRANSDUCTION HISTIDINE KINASE J"/>
    <property type="match status" value="1"/>
</dbReference>
<dbReference type="FunFam" id="1.10.287.130:FF:000002">
    <property type="entry name" value="Two-component osmosensing histidine kinase"/>
    <property type="match status" value="1"/>
</dbReference>
<feature type="modified residue" description="4-aspartylphosphate" evidence="16">
    <location>
        <position position="749"/>
    </location>
</feature>
<evidence type="ECO:0000256" key="10">
    <source>
        <dbReference type="ARBA" id="ARBA00022840"/>
    </source>
</evidence>
<dbReference type="CDD" id="cd16922">
    <property type="entry name" value="HATPase_EvgS-ArcB-TorS-like"/>
    <property type="match status" value="1"/>
</dbReference>
<keyword evidence="17" id="KW-0175">Coiled coil</keyword>
<dbReference type="InterPro" id="IPR000014">
    <property type="entry name" value="PAS"/>
</dbReference>
<dbReference type="OrthoDB" id="9811889at2"/>
<evidence type="ECO:0000256" key="6">
    <source>
        <dbReference type="ARBA" id="ARBA00022679"/>
    </source>
</evidence>
<evidence type="ECO:0000256" key="8">
    <source>
        <dbReference type="ARBA" id="ARBA00022741"/>
    </source>
</evidence>
<dbReference type="InterPro" id="IPR003661">
    <property type="entry name" value="HisK_dim/P_dom"/>
</dbReference>
<dbReference type="SMART" id="SM00091">
    <property type="entry name" value="PAS"/>
    <property type="match status" value="2"/>
</dbReference>
<dbReference type="SMART" id="SM00448">
    <property type="entry name" value="REC"/>
    <property type="match status" value="1"/>
</dbReference>
<keyword evidence="6" id="KW-0808">Transferase</keyword>
<dbReference type="Pfam" id="PF00072">
    <property type="entry name" value="Response_reg"/>
    <property type="match status" value="1"/>
</dbReference>
<keyword evidence="10" id="KW-0067">ATP-binding</keyword>
<evidence type="ECO:0000256" key="17">
    <source>
        <dbReference type="SAM" id="Coils"/>
    </source>
</evidence>
<dbReference type="Gene3D" id="3.40.50.2300">
    <property type="match status" value="1"/>
</dbReference>
<feature type="domain" description="Response regulatory" evidence="19">
    <location>
        <begin position="700"/>
        <end position="819"/>
    </location>
</feature>
<dbReference type="InterPro" id="IPR029016">
    <property type="entry name" value="GAF-like_dom_sf"/>
</dbReference>
<reference evidence="22 23" key="1">
    <citation type="submission" date="2018-06" db="EMBL/GenBank/DDBJ databases">
        <title>Chryseolinea flavus sp. nov., a member of the phylum Bacteroidetes isolated from soil.</title>
        <authorList>
            <person name="Li Y."/>
            <person name="Wang J."/>
        </authorList>
    </citation>
    <scope>NUCLEOTIDE SEQUENCE [LARGE SCALE GENOMIC DNA]</scope>
    <source>
        <strain evidence="22 23">SDU1-6</strain>
    </source>
</reference>
<dbReference type="SUPFAM" id="SSF55874">
    <property type="entry name" value="ATPase domain of HSP90 chaperone/DNA topoisomerase II/histidine kinase"/>
    <property type="match status" value="1"/>
</dbReference>
<dbReference type="SMART" id="SM00388">
    <property type="entry name" value="HisKA"/>
    <property type="match status" value="1"/>
</dbReference>
<keyword evidence="23" id="KW-1185">Reference proteome</keyword>
<dbReference type="InterPro" id="IPR036890">
    <property type="entry name" value="HATPase_C_sf"/>
</dbReference>
<evidence type="ECO:0000256" key="1">
    <source>
        <dbReference type="ARBA" id="ARBA00000085"/>
    </source>
</evidence>
<dbReference type="Gene3D" id="3.30.450.40">
    <property type="match status" value="1"/>
</dbReference>
<evidence type="ECO:0000256" key="14">
    <source>
        <dbReference type="ARBA" id="ARBA00064003"/>
    </source>
</evidence>
<keyword evidence="8" id="KW-0547">Nucleotide-binding</keyword>
<evidence type="ECO:0000256" key="9">
    <source>
        <dbReference type="ARBA" id="ARBA00022777"/>
    </source>
</evidence>
<dbReference type="InterPro" id="IPR000700">
    <property type="entry name" value="PAS-assoc_C"/>
</dbReference>
<dbReference type="AlphaFoldDB" id="A0A364XVK0"/>